<dbReference type="RefSeq" id="WP_354470896.1">
    <property type="nucleotide sequence ID" value="NZ_JBEPSB010000001.1"/>
</dbReference>
<evidence type="ECO:0000256" key="5">
    <source>
        <dbReference type="ARBA" id="ARBA00022553"/>
    </source>
</evidence>
<dbReference type="Gene3D" id="3.30.559.30">
    <property type="entry name" value="Nonribosomal peptide synthetase, condensation domain"/>
    <property type="match status" value="2"/>
</dbReference>
<keyword evidence="7" id="KW-0045">Antibiotic biosynthesis</keyword>
<dbReference type="PROSITE" id="PS50075">
    <property type="entry name" value="CARRIER"/>
    <property type="match status" value="2"/>
</dbReference>
<name>A0ABV2PF06_9BACI</name>
<evidence type="ECO:0000256" key="3">
    <source>
        <dbReference type="ARBA" id="ARBA00006432"/>
    </source>
</evidence>
<dbReference type="InterPro" id="IPR029058">
    <property type="entry name" value="AB_hydrolase_fold"/>
</dbReference>
<dbReference type="Gene3D" id="3.30.559.10">
    <property type="entry name" value="Chloramphenicol acetyltransferase-like domain"/>
    <property type="match status" value="2"/>
</dbReference>
<dbReference type="InterPro" id="IPR036736">
    <property type="entry name" value="ACP-like_sf"/>
</dbReference>
<dbReference type="CDD" id="cd12114">
    <property type="entry name" value="A_NRPS_TlmIV_like"/>
    <property type="match status" value="1"/>
</dbReference>
<dbReference type="PROSITE" id="PS00012">
    <property type="entry name" value="PHOSPHOPANTETHEINE"/>
    <property type="match status" value="1"/>
</dbReference>
<dbReference type="InterPro" id="IPR000873">
    <property type="entry name" value="AMP-dep_synth/lig_dom"/>
</dbReference>
<gene>
    <name evidence="9" type="ORF">ABIA69_000633</name>
</gene>
<dbReference type="InterPro" id="IPR045851">
    <property type="entry name" value="AMP-bd_C_sf"/>
</dbReference>
<evidence type="ECO:0000313" key="9">
    <source>
        <dbReference type="EMBL" id="MET4559490.1"/>
    </source>
</evidence>
<accession>A0ABV2PF06</accession>
<dbReference type="EMBL" id="JBEPSB010000001">
    <property type="protein sequence ID" value="MET4559490.1"/>
    <property type="molecule type" value="Genomic_DNA"/>
</dbReference>
<dbReference type="Pfam" id="PF13193">
    <property type="entry name" value="AMP-binding_C"/>
    <property type="match status" value="2"/>
</dbReference>
<proteinExistence type="inferred from homology"/>
<dbReference type="InterPro" id="IPR001242">
    <property type="entry name" value="Condensation_dom"/>
</dbReference>
<dbReference type="InterPro" id="IPR020845">
    <property type="entry name" value="AMP-binding_CS"/>
</dbReference>
<dbReference type="CDD" id="cd19531">
    <property type="entry name" value="LCL_NRPS-like"/>
    <property type="match status" value="1"/>
</dbReference>
<dbReference type="InterPro" id="IPR023213">
    <property type="entry name" value="CAT-like_dom_sf"/>
</dbReference>
<dbReference type="Gene3D" id="3.40.50.1820">
    <property type="entry name" value="alpha/beta hydrolase"/>
    <property type="match status" value="1"/>
</dbReference>
<comment type="cofactor">
    <cofactor evidence="1">
        <name>pantetheine 4'-phosphate</name>
        <dbReference type="ChEBI" id="CHEBI:47942"/>
    </cofactor>
</comment>
<feature type="domain" description="Carrier" evidence="8">
    <location>
        <begin position="2086"/>
        <end position="2163"/>
    </location>
</feature>
<keyword evidence="10" id="KW-1185">Reference proteome</keyword>
<dbReference type="Gene3D" id="1.10.1200.10">
    <property type="entry name" value="ACP-like"/>
    <property type="match status" value="1"/>
</dbReference>
<evidence type="ECO:0000313" key="10">
    <source>
        <dbReference type="Proteomes" id="UP001549363"/>
    </source>
</evidence>
<comment type="caution">
    <text evidence="9">The sequence shown here is derived from an EMBL/GenBank/DDBJ whole genome shotgun (WGS) entry which is preliminary data.</text>
</comment>
<protein>
    <submittedName>
        <fullName evidence="9">Amino acid adenylation domain-containing protein</fullName>
    </submittedName>
</protein>
<evidence type="ECO:0000256" key="7">
    <source>
        <dbReference type="ARBA" id="ARBA00023194"/>
    </source>
</evidence>
<dbReference type="SMART" id="SM00823">
    <property type="entry name" value="PKS_PP"/>
    <property type="match status" value="2"/>
</dbReference>
<keyword evidence="5" id="KW-0597">Phosphoprotein</keyword>
<dbReference type="SUPFAM" id="SSF56801">
    <property type="entry name" value="Acetyl-CoA synthetase-like"/>
    <property type="match status" value="2"/>
</dbReference>
<dbReference type="NCBIfam" id="NF003417">
    <property type="entry name" value="PRK04813.1"/>
    <property type="match status" value="2"/>
</dbReference>
<evidence type="ECO:0000259" key="8">
    <source>
        <dbReference type="PROSITE" id="PS50075"/>
    </source>
</evidence>
<dbReference type="Gene3D" id="3.30.300.30">
    <property type="match status" value="2"/>
</dbReference>
<dbReference type="Gene3D" id="3.40.50.980">
    <property type="match status" value="4"/>
</dbReference>
<dbReference type="PANTHER" id="PTHR45527">
    <property type="entry name" value="NONRIBOSOMAL PEPTIDE SYNTHETASE"/>
    <property type="match status" value="1"/>
</dbReference>
<dbReference type="Proteomes" id="UP001549363">
    <property type="component" value="Unassembled WGS sequence"/>
</dbReference>
<dbReference type="InterPro" id="IPR020806">
    <property type="entry name" value="PKS_PP-bd"/>
</dbReference>
<dbReference type="PANTHER" id="PTHR45527:SF1">
    <property type="entry name" value="FATTY ACID SYNTHASE"/>
    <property type="match status" value="1"/>
</dbReference>
<keyword evidence="4" id="KW-0596">Phosphopantetheine</keyword>
<dbReference type="InterPro" id="IPR010071">
    <property type="entry name" value="AA_adenyl_dom"/>
</dbReference>
<keyword evidence="6" id="KW-0436">Ligase</keyword>
<dbReference type="InterPro" id="IPR009081">
    <property type="entry name" value="PP-bd_ACP"/>
</dbReference>
<evidence type="ECO:0000256" key="2">
    <source>
        <dbReference type="ARBA" id="ARBA00004924"/>
    </source>
</evidence>
<dbReference type="Pfam" id="PF00501">
    <property type="entry name" value="AMP-binding"/>
    <property type="match status" value="2"/>
</dbReference>
<evidence type="ECO:0000256" key="1">
    <source>
        <dbReference type="ARBA" id="ARBA00001957"/>
    </source>
</evidence>
<dbReference type="CDD" id="cd05930">
    <property type="entry name" value="A_NRPS"/>
    <property type="match status" value="1"/>
</dbReference>
<evidence type="ECO:0000256" key="6">
    <source>
        <dbReference type="ARBA" id="ARBA00022598"/>
    </source>
</evidence>
<sequence>MNKYLEQIGTLTDEQKALLVNQLKSKLLDRKDTITENYALSFPQKRLWFLSQLDPESSAYNIPSAFLLLGELNIDVLQACFKEVANRHEILRTSIVEDIDGEPIRKVMYESSVMMEFIDLREFPKDIRRQERSRIVNEEIQKPFNLKNDSSLWRVILLQLNDDENYLVVTMHHIIFDGWSVTVLLQELSELYEAFINNRPSTLQDLTTQYSDYVSWQQKHLTDELFQNQLTYWKKALLGSPPVLELPTTYLRPAIQTFKGSSYVFELSKATSDNLKRLCHSEESTAFMAMLTVFYTLLYRYTGQDDIIVGVPISGRNRNEFQKLIGVFVNTLPLRVRLSRNVSFKNLLKQVKEASLEAFSHQDVPFETIVQNVAPERSSSLNPLFQVLFTYQNAVPNFRLNNVLMNYQPIDGGTAKFDLSLDILDGGDVYPQKCILEYNTDLFDSTFIIRMAQHFQILLEQILSEPDKPIGEINYLTNEELTQLKLWNGNIMDFPKADNVCTWFEKQVETNPEAIAIVFRGESLTYRELNEKANQLASLILKQKEVEDSIIGICLPKSMDLVISVLGILKTGLAYLPMDSSYPSDRLHYMLKDSKVVTIVTNEALNSSLLAETSLNIIVVDDVLLQEQLNQESTTNMPIKIMPDSLAYVIYTSGSTGLPKGTMVSHNNLMHAFNGWEHEYQLINNTSAHLQMASFSFDVCVGDIVRALCSGSKLVLCPEDVLLDPEQLYLLLRNEKIDCAEFVPAIIRSLLQYLEDSHQKIDFMKLVIVGSDSWKIEEYQKLCNYCGEQTRVINSYGLTEATIDSSYFEGVNNQLASNDTLPIGKPFPNTQLLILDEYRQVVPVGIPGELYVSGDGVAQGYLYRKELTSERFILLPDESGTMKRAYKTGDLAKYLPDGNIELIGRSDFQIKIRGYRIELNEIENTILQYPGITQSVVVVRTAKSELQSLVAYIICHKNSTVSIQELKNYLNTKLPDYMVPSYIVLLDVLPLTNNGKVDRKQLPEPDITEWNMLNEYTPARTLTEEILVDIWKEVFGVSRISVNDDFFQIGGYSLLAMKITAQVRKLFKIEFSLQTLFNFTTISRLAIEIDNLKGKNQDHFDDKQLLPVITPNLQDRYKPFPLTDIQQAYWIGRNDVYELGDVATHSYDEYEAQYLDIYKFEKAWNYLIIRHDMLRTVITQDGKQQVYREVPYYPMTITDLRGKNPTEIESAVKATREELSHQILDIYKWPVFDIRITLLDDQKSLIHFSSDALMWDVWSFVILMKELITIYQGKENELAPLEISFRDYVMAIENFKTTDKYNNALDYWKKRVDSLPMAPELPLAKSPKVLSNPQFVRLHDSLDFQSWNKLKSKAMKAGITTTGILLAAFTEVLNYWSSSSDFSLNLTFLNRNAAHPQVNDIVGEFTSVNLLAVSHSNECSFIERARKIQADLWSDLENHYISGVQVLREMTTKKGGAFEAKMPVVFTSALVVPIPEEKDVPFPIKPVNVNGVTQTSQVWLDCGVWDDRNGLYCNWDVVEEIYPPGFIRGMFSTFWSLVTRLADEEEIWNQQVIPLIPLEQIERRTENIVNENIESTDLLHSLFNQKAKSQPDFLAIISRHKTMTYEDVYKCSNKIGRFLRDKGTQPNQLVAILMEKGWEQVVGVLGILQSGAAYLPIDPALPNERILFLLRYTDVKIVLTQPGMDSQIELPKEISIYEVNEQFLEDWSDEPLPFVQNPDDLAYVIFTSGSTGIPKGVMINHSSVVNTIIDINSKFNVTEKDRVLALSALHFDLSVYDIFGSLAAGASIVLPDADEGLNPEHLERILSTEKVTVWNSVPALMEMLMNHLSLTNGYVNNLRLVMLSGDWIAVSLPERIRCYSSTELVISLGGATEASIWSVFYPIENLQPNRKSIPYGKALSQQTIYVLNESLEPCPDWVTGQIYIGGVGLATGYWKDQVRTNDSFIYHPNTKERLYRTGDLGRYLPDGNIEFIGREDFQIKINGYRIEIGEIEYMLRQHPSIKDAVVTVVDDGSTKRLMAFYIQVHGETIEGRTLRTFLIQKLPEYMIPKIFIKVDNFPLTSNLKVDRQLLIKNVDIESFVVNHYQKPRTVVEEKIARIWSDLLGVDKNKIGIHDGFYELGGDSLQSIKMIAEIRNTYQINFPLRALLQTSTIEDMATYIEEQMEIENNLVKARSSEGNVKNESVNSH</sequence>
<comment type="pathway">
    <text evidence="2">Siderophore biosynthesis.</text>
</comment>
<dbReference type="NCBIfam" id="TIGR01733">
    <property type="entry name" value="AA-adenyl-dom"/>
    <property type="match status" value="2"/>
</dbReference>
<evidence type="ECO:0000256" key="4">
    <source>
        <dbReference type="ARBA" id="ARBA00022450"/>
    </source>
</evidence>
<dbReference type="InterPro" id="IPR057737">
    <property type="entry name" value="Condensation_MtbB-like"/>
</dbReference>
<dbReference type="Pfam" id="PF00668">
    <property type="entry name" value="Condensation"/>
    <property type="match status" value="2"/>
</dbReference>
<dbReference type="InterPro" id="IPR025110">
    <property type="entry name" value="AMP-bd_C"/>
</dbReference>
<organism evidence="9 10">
    <name type="scientific">Lysinibacillus parviboronicapiens</name>
    <dbReference type="NCBI Taxonomy" id="436516"/>
    <lineage>
        <taxon>Bacteria</taxon>
        <taxon>Bacillati</taxon>
        <taxon>Bacillota</taxon>
        <taxon>Bacilli</taxon>
        <taxon>Bacillales</taxon>
        <taxon>Bacillaceae</taxon>
        <taxon>Lysinibacillus</taxon>
    </lineage>
</organism>
<dbReference type="Gene3D" id="2.30.38.10">
    <property type="entry name" value="Luciferase, Domain 3"/>
    <property type="match status" value="2"/>
</dbReference>
<dbReference type="InterPro" id="IPR006162">
    <property type="entry name" value="Ppantetheine_attach_site"/>
</dbReference>
<dbReference type="CDD" id="cd19535">
    <property type="entry name" value="Cyc_NRPS"/>
    <property type="match status" value="1"/>
</dbReference>
<dbReference type="SUPFAM" id="SSF47336">
    <property type="entry name" value="ACP-like"/>
    <property type="match status" value="2"/>
</dbReference>
<dbReference type="Pfam" id="PF00550">
    <property type="entry name" value="PP-binding"/>
    <property type="match status" value="2"/>
</dbReference>
<dbReference type="PROSITE" id="PS00455">
    <property type="entry name" value="AMP_BINDING"/>
    <property type="match status" value="2"/>
</dbReference>
<reference evidence="9 10" key="1">
    <citation type="submission" date="2024-06" db="EMBL/GenBank/DDBJ databases">
        <title>Sorghum-associated microbial communities from plants grown in Nebraska, USA.</title>
        <authorList>
            <person name="Schachtman D."/>
        </authorList>
    </citation>
    <scope>NUCLEOTIDE SEQUENCE [LARGE SCALE GENOMIC DNA]</scope>
    <source>
        <strain evidence="9 10">736</strain>
    </source>
</reference>
<dbReference type="SUPFAM" id="SSF52777">
    <property type="entry name" value="CoA-dependent acyltransferases"/>
    <property type="match status" value="4"/>
</dbReference>
<comment type="similarity">
    <text evidence="3">Belongs to the ATP-dependent AMP-binding enzyme family.</text>
</comment>
<feature type="domain" description="Carrier" evidence="8">
    <location>
        <begin position="1018"/>
        <end position="1093"/>
    </location>
</feature>